<dbReference type="Pfam" id="PF00996">
    <property type="entry name" value="GDI"/>
    <property type="match status" value="1"/>
</dbReference>
<comment type="similarity">
    <text evidence="1 2">Belongs to the Rab GDI family.</text>
</comment>
<evidence type="ECO:0000256" key="1">
    <source>
        <dbReference type="ARBA" id="ARBA00005593"/>
    </source>
</evidence>
<dbReference type="RefSeq" id="XP_025431377.1">
    <property type="nucleotide sequence ID" value="XM_025573421.1"/>
</dbReference>
<dbReference type="InterPro" id="IPR036188">
    <property type="entry name" value="FAD/NAD-bd_sf"/>
</dbReference>
<dbReference type="PIRSF" id="PIRSF037514">
    <property type="entry name" value="Rab_ger_ger_transf_A_fun"/>
    <property type="match status" value="1"/>
</dbReference>
<dbReference type="AlphaFoldDB" id="A0A318ZDP6"/>
<gene>
    <name evidence="3" type="ORF">BP01DRAFT_340877</name>
</gene>
<dbReference type="GO" id="GO:0016192">
    <property type="term" value="P:vesicle-mediated transport"/>
    <property type="evidence" value="ECO:0007669"/>
    <property type="project" value="TreeGrafter"/>
</dbReference>
<dbReference type="GO" id="GO:0005092">
    <property type="term" value="F:GDP-dissociation inhibitor activity"/>
    <property type="evidence" value="ECO:0007669"/>
    <property type="project" value="UniProtKB-UniRule"/>
</dbReference>
<dbReference type="GO" id="GO:0005968">
    <property type="term" value="C:Rab-protein geranylgeranyltransferase complex"/>
    <property type="evidence" value="ECO:0007669"/>
    <property type="project" value="TreeGrafter"/>
</dbReference>
<evidence type="ECO:0000313" key="4">
    <source>
        <dbReference type="Proteomes" id="UP000248349"/>
    </source>
</evidence>
<dbReference type="EMBL" id="KZ821232">
    <property type="protein sequence ID" value="PYH45395.1"/>
    <property type="molecule type" value="Genomic_DNA"/>
</dbReference>
<proteinExistence type="inferred from homology"/>
<dbReference type="InterPro" id="IPR018203">
    <property type="entry name" value="GDP_dissociation_inhibitor"/>
</dbReference>
<dbReference type="STRING" id="1450539.A0A318ZDP6"/>
<sequence length="514" mass="55144">MESLADTPWDVIISGTGLAQSLLALALSRSGKNVLHVDRNPYYGGSEAAFSLQEAEEWANRVNSETGDHPFEDASIRLGDGSSETGTQLSASRAYTLSLSPQLIYARSQLLPTLVSSKVHRQLEFQAVGSWWIHRHGDGNDNWLYRVPGSREDIFADDMISVKSKRTLMRFIRHIGPSQPGVDEAGGAGSSLEEDVGDASLTEYLTSKFKVPEELHAPLLSLCLSQASPQQTSAHYAVARIKRHLASLGVYGSGFGSLAVKWGGGSEIAQVGCRALAVGGGVYVLNTGIEALDYPVEHAISDDSRIQLSLTNGESIKTKFVVGSNWDFPTETRLSCDCDKVARSITVVSSALESLFPATAEGGPVPVGAVVTFPGASLGEPDDSPPVYILVHSSETGECPTGQCVLYGSVSRPGSDGQALIDTAVQQLLQSAAGSDVKVLWSLRYTQLGRAESISAQPVSSPERIIRLPPPSLDLAFDDVLIDTVKNAWQTIMGDEANDHEFMTFEDREGAYEE</sequence>
<dbReference type="OrthoDB" id="1923006at2759"/>
<reference evidence="3 4" key="1">
    <citation type="submission" date="2016-12" db="EMBL/GenBank/DDBJ databases">
        <title>The genomes of Aspergillus section Nigri reveals drivers in fungal speciation.</title>
        <authorList>
            <consortium name="DOE Joint Genome Institute"/>
            <person name="Vesth T.C."/>
            <person name="Nybo J."/>
            <person name="Theobald S."/>
            <person name="Brandl J."/>
            <person name="Frisvad J.C."/>
            <person name="Nielsen K.F."/>
            <person name="Lyhne E.K."/>
            <person name="Kogle M.E."/>
            <person name="Kuo A."/>
            <person name="Riley R."/>
            <person name="Clum A."/>
            <person name="Nolan M."/>
            <person name="Lipzen A."/>
            <person name="Salamov A."/>
            <person name="Henrissat B."/>
            <person name="Wiebenga A."/>
            <person name="De Vries R.P."/>
            <person name="Grigoriev I.V."/>
            <person name="Mortensen U.H."/>
            <person name="Andersen M.R."/>
            <person name="Baker S.E."/>
        </authorList>
    </citation>
    <scope>NUCLEOTIDE SEQUENCE [LARGE SCALE GENOMIC DNA]</scope>
    <source>
        <strain evidence="3 4">JOP 1030-1</strain>
    </source>
</reference>
<dbReference type="PANTHER" id="PTHR11787">
    <property type="entry name" value="RAB GDP-DISSOCIATION INHIBITOR"/>
    <property type="match status" value="1"/>
</dbReference>
<keyword evidence="4" id="KW-1185">Reference proteome</keyword>
<dbReference type="PRINTS" id="PR00891">
    <property type="entry name" value="RABGDIREP"/>
</dbReference>
<organism evidence="3 4">
    <name type="scientific">Aspergillus saccharolyticus JOP 1030-1</name>
    <dbReference type="NCBI Taxonomy" id="1450539"/>
    <lineage>
        <taxon>Eukaryota</taxon>
        <taxon>Fungi</taxon>
        <taxon>Dikarya</taxon>
        <taxon>Ascomycota</taxon>
        <taxon>Pezizomycotina</taxon>
        <taxon>Eurotiomycetes</taxon>
        <taxon>Eurotiomycetidae</taxon>
        <taxon>Eurotiales</taxon>
        <taxon>Aspergillaceae</taxon>
        <taxon>Aspergillus</taxon>
        <taxon>Aspergillus subgen. Circumdati</taxon>
    </lineage>
</organism>
<dbReference type="Gene3D" id="3.30.519.10">
    <property type="entry name" value="Guanine Nucleotide Dissociation Inhibitor, domain 2"/>
    <property type="match status" value="1"/>
</dbReference>
<protein>
    <recommendedName>
        <fullName evidence="2">Rab proteins geranylgeranyltransferase</fullName>
    </recommendedName>
</protein>
<dbReference type="Proteomes" id="UP000248349">
    <property type="component" value="Unassembled WGS sequence"/>
</dbReference>
<accession>A0A318ZDP6</accession>
<dbReference type="GO" id="GO:0005634">
    <property type="term" value="C:nucleus"/>
    <property type="evidence" value="ECO:0007669"/>
    <property type="project" value="TreeGrafter"/>
</dbReference>
<name>A0A318ZDP6_9EURO</name>
<dbReference type="GO" id="GO:0007264">
    <property type="term" value="P:small GTPase-mediated signal transduction"/>
    <property type="evidence" value="ECO:0007669"/>
    <property type="project" value="UniProtKB-UniRule"/>
</dbReference>
<dbReference type="Gene3D" id="1.10.405.10">
    <property type="entry name" value="Guanine Nucleotide Dissociation Inhibitor, domain 1"/>
    <property type="match status" value="1"/>
</dbReference>
<dbReference type="GO" id="GO:0005829">
    <property type="term" value="C:cytosol"/>
    <property type="evidence" value="ECO:0007669"/>
    <property type="project" value="TreeGrafter"/>
</dbReference>
<dbReference type="SUPFAM" id="SSF51905">
    <property type="entry name" value="FAD/NAD(P)-binding domain"/>
    <property type="match status" value="1"/>
</dbReference>
<dbReference type="InterPro" id="IPR017230">
    <property type="entry name" value="Mrs6"/>
</dbReference>
<evidence type="ECO:0000313" key="3">
    <source>
        <dbReference type="EMBL" id="PYH45395.1"/>
    </source>
</evidence>
<evidence type="ECO:0000256" key="2">
    <source>
        <dbReference type="PIRNR" id="PIRNR037514"/>
    </source>
</evidence>
<dbReference type="GeneID" id="37074649"/>
<dbReference type="PANTHER" id="PTHR11787:SF4">
    <property type="entry name" value="CHM, RAB ESCORT PROTEIN 1"/>
    <property type="match status" value="1"/>
</dbReference>
<dbReference type="Gene3D" id="3.50.50.60">
    <property type="entry name" value="FAD/NAD(P)-binding domain"/>
    <property type="match status" value="1"/>
</dbReference>